<dbReference type="KEGG" id="faf:OE104_13675"/>
<organism evidence="2 3">
    <name type="scientific">Fervidibacillus albus</name>
    <dbReference type="NCBI Taxonomy" id="2980026"/>
    <lineage>
        <taxon>Bacteria</taxon>
        <taxon>Bacillati</taxon>
        <taxon>Bacillota</taxon>
        <taxon>Bacilli</taxon>
        <taxon>Bacillales</taxon>
        <taxon>Bacillaceae</taxon>
        <taxon>Fervidibacillus</taxon>
    </lineage>
</organism>
<evidence type="ECO:0000313" key="2">
    <source>
        <dbReference type="EMBL" id="WAA09558.1"/>
    </source>
</evidence>
<gene>
    <name evidence="2" type="ORF">OE104_13675</name>
</gene>
<dbReference type="InterPro" id="IPR018604">
    <property type="entry name" value="YycI-like"/>
</dbReference>
<feature type="domain" description="Regulatory protein YycH-like" evidence="1">
    <location>
        <begin position="3"/>
        <end position="104"/>
    </location>
</feature>
<keyword evidence="3" id="KW-1185">Reference proteome</keyword>
<evidence type="ECO:0000313" key="3">
    <source>
        <dbReference type="Proteomes" id="UP001164718"/>
    </source>
</evidence>
<dbReference type="EMBL" id="CP106878">
    <property type="protein sequence ID" value="WAA09558.1"/>
    <property type="molecule type" value="Genomic_DNA"/>
</dbReference>
<dbReference type="GO" id="GO:0016020">
    <property type="term" value="C:membrane"/>
    <property type="evidence" value="ECO:0007669"/>
    <property type="project" value="InterPro"/>
</dbReference>
<evidence type="ECO:0000259" key="1">
    <source>
        <dbReference type="Pfam" id="PF09648"/>
    </source>
</evidence>
<name>A0A9E8RW21_9BACI</name>
<proteinExistence type="predicted"/>
<dbReference type="Proteomes" id="UP001164718">
    <property type="component" value="Chromosome"/>
</dbReference>
<reference evidence="2" key="1">
    <citation type="submission" date="2022-09" db="EMBL/GenBank/DDBJ databases">
        <title>Complete Genomes of Fervidibacillus albus and Fervidibacillus halotolerans isolated from tidal flat sediments.</title>
        <authorList>
            <person name="Kwon K.K."/>
            <person name="Yang S.-H."/>
            <person name="Park M.J."/>
            <person name="Oh H.-M."/>
        </authorList>
    </citation>
    <scope>NUCLEOTIDE SEQUENCE</scope>
    <source>
        <strain evidence="2">MEBiC13591</strain>
    </source>
</reference>
<accession>A0A9E8RW21</accession>
<dbReference type="Pfam" id="PF09648">
    <property type="entry name" value="YycI"/>
    <property type="match status" value="1"/>
</dbReference>
<protein>
    <submittedName>
        <fullName evidence="2">Two-component system regulatory protein YycI</fullName>
    </submittedName>
</protein>
<dbReference type="Gene3D" id="2.40.128.690">
    <property type="entry name" value="YycH protein, domain 3-like"/>
    <property type="match status" value="1"/>
</dbReference>
<sequence length="128" mass="14705">MHDNKTFYKNKNGEIIIQLDEEGNIDSYTQTMLENIQEIKEQDIFSAKQALLILYNKQYIQSGSEITDVNLGYYTLVPALSSQLLVPTWRFEINGEENLFVNAVEGSVFQGTEEDNERLEVRDPNVVP</sequence>
<dbReference type="AlphaFoldDB" id="A0A9E8RW21"/>